<dbReference type="Proteomes" id="UP001527925">
    <property type="component" value="Unassembled WGS sequence"/>
</dbReference>
<organism evidence="1 2">
    <name type="scientific">Polyrhizophydium stewartii</name>
    <dbReference type="NCBI Taxonomy" id="2732419"/>
    <lineage>
        <taxon>Eukaryota</taxon>
        <taxon>Fungi</taxon>
        <taxon>Fungi incertae sedis</taxon>
        <taxon>Chytridiomycota</taxon>
        <taxon>Chytridiomycota incertae sedis</taxon>
        <taxon>Chytridiomycetes</taxon>
        <taxon>Rhizophydiales</taxon>
        <taxon>Rhizophydiales incertae sedis</taxon>
        <taxon>Polyrhizophydium</taxon>
    </lineage>
</organism>
<keyword evidence="2" id="KW-1185">Reference proteome</keyword>
<protein>
    <recommendedName>
        <fullName evidence="3">Ankyrin repeat protein</fullName>
    </recommendedName>
</protein>
<dbReference type="EMBL" id="JADGIZ020000244">
    <property type="protein sequence ID" value="KAL2911039.1"/>
    <property type="molecule type" value="Genomic_DNA"/>
</dbReference>
<name>A0ABR4MUV2_9FUNG</name>
<dbReference type="InterPro" id="IPR052050">
    <property type="entry name" value="SecEffector_AnkRepeat"/>
</dbReference>
<accession>A0ABR4MUV2</accession>
<reference evidence="1 2" key="1">
    <citation type="submission" date="2023-09" db="EMBL/GenBank/DDBJ databases">
        <title>Pangenome analysis of Batrachochytrium dendrobatidis and related Chytrids.</title>
        <authorList>
            <person name="Yacoub M.N."/>
            <person name="Stajich J.E."/>
            <person name="James T.Y."/>
        </authorList>
    </citation>
    <scope>NUCLEOTIDE SEQUENCE [LARGE SCALE GENOMIC DNA]</scope>
    <source>
        <strain evidence="1 2">JEL0888</strain>
    </source>
</reference>
<dbReference type="InterPro" id="IPR036770">
    <property type="entry name" value="Ankyrin_rpt-contain_sf"/>
</dbReference>
<dbReference type="Gene3D" id="1.25.40.20">
    <property type="entry name" value="Ankyrin repeat-containing domain"/>
    <property type="match status" value="1"/>
</dbReference>
<evidence type="ECO:0008006" key="3">
    <source>
        <dbReference type="Google" id="ProtNLM"/>
    </source>
</evidence>
<dbReference type="PANTHER" id="PTHR46586">
    <property type="entry name" value="ANKYRIN REPEAT-CONTAINING PROTEIN"/>
    <property type="match status" value="1"/>
</dbReference>
<dbReference type="PANTHER" id="PTHR46586:SF3">
    <property type="entry name" value="ANKYRIN REPEAT-CONTAINING PROTEIN"/>
    <property type="match status" value="1"/>
</dbReference>
<evidence type="ECO:0000313" key="2">
    <source>
        <dbReference type="Proteomes" id="UP001527925"/>
    </source>
</evidence>
<gene>
    <name evidence="1" type="ORF">HK105_209515</name>
</gene>
<sequence length="192" mass="21311">MCFNSCTSKAMLKAAETGRANVVEFLHKNRSEGVITDAADAAAQSGRLDVIKCIHALAPEAITPAVMRKAIEGGHIDVLEWMLDNTDVRLTFDDITCAVESGQLRMLLLFRKRVPLMLRMHNVSKIGAQQVDSVIEWLGSPDVLANPEPADVMRLATRLNKVTVLRWLLWHLPGTKWHDGDFELARELISAA</sequence>
<proteinExistence type="predicted"/>
<dbReference type="SUPFAM" id="SSF140860">
    <property type="entry name" value="Pseudo ankyrin repeat-like"/>
    <property type="match status" value="1"/>
</dbReference>
<comment type="caution">
    <text evidence="1">The sequence shown here is derived from an EMBL/GenBank/DDBJ whole genome shotgun (WGS) entry which is preliminary data.</text>
</comment>
<evidence type="ECO:0000313" key="1">
    <source>
        <dbReference type="EMBL" id="KAL2911039.1"/>
    </source>
</evidence>